<dbReference type="EMBL" id="PXOG01000059">
    <property type="protein sequence ID" value="RGP78696.1"/>
    <property type="molecule type" value="Genomic_DNA"/>
</dbReference>
<proteinExistence type="predicted"/>
<sequence>MKFFAALTIAGAIAPAVAVPAAPTVPDILGTKVCTIPPKRVEWRELGAANQKSYIDAVLCLKTKPSRIGLESSLYDDFPYVHFKLNDWSQFPVRHLVLVLLANQLKTVHGAAPFLPWHRYFGVIYEQALRDCGYKGPGTYWDWTKDAKKGLLSSPVMAEKNGFGGNGNQDLWEWTDAGSGLQCVETGPFAKLRPEYLEEEPKVLSKGGHCLYRNMPEVNEPQAYQMMVPQITPEGIKELQTSGNWTHFATATEGGPHGTIHASLGGEMNPTTSPNEPLFFMHHAQIDRVWWQWQQKNAKRFSEYNGQGMHYPSRDKKSVNLDDVLPMFGLAKDVKVRDVMNPSKGPLCYRY</sequence>
<organism evidence="5 6">
    <name type="scientific">Fusarium longipes</name>
    <dbReference type="NCBI Taxonomy" id="694270"/>
    <lineage>
        <taxon>Eukaryota</taxon>
        <taxon>Fungi</taxon>
        <taxon>Dikarya</taxon>
        <taxon>Ascomycota</taxon>
        <taxon>Pezizomycotina</taxon>
        <taxon>Sordariomycetes</taxon>
        <taxon>Hypocreomycetidae</taxon>
        <taxon>Hypocreales</taxon>
        <taxon>Nectriaceae</taxon>
        <taxon>Fusarium</taxon>
    </lineage>
</organism>
<dbReference type="PRINTS" id="PR00092">
    <property type="entry name" value="TYROSINASE"/>
</dbReference>
<dbReference type="SUPFAM" id="SSF48056">
    <property type="entry name" value="Di-copper centre-containing domain"/>
    <property type="match status" value="1"/>
</dbReference>
<evidence type="ECO:0000256" key="3">
    <source>
        <dbReference type="SAM" id="SignalP"/>
    </source>
</evidence>
<dbReference type="InterPro" id="IPR008922">
    <property type="entry name" value="Di-copper_centre_dom_sf"/>
</dbReference>
<dbReference type="Gene3D" id="1.10.1280.10">
    <property type="entry name" value="Di-copper center containing domain from catechol oxidase"/>
    <property type="match status" value="1"/>
</dbReference>
<gene>
    <name evidence="5" type="ORF">FLONG3_3151</name>
</gene>
<dbReference type="OrthoDB" id="6132182at2759"/>
<dbReference type="Pfam" id="PF00264">
    <property type="entry name" value="Tyrosinase"/>
    <property type="match status" value="1"/>
</dbReference>
<reference evidence="5 6" key="1">
    <citation type="journal article" date="2018" name="PLoS Pathog.">
        <title>Evolution of structural diversity of trichothecenes, a family of toxins produced by plant pathogenic and entomopathogenic fungi.</title>
        <authorList>
            <person name="Proctor R.H."/>
            <person name="McCormick S.P."/>
            <person name="Kim H.S."/>
            <person name="Cardoza R.E."/>
            <person name="Stanley A.M."/>
            <person name="Lindo L."/>
            <person name="Kelly A."/>
            <person name="Brown D.W."/>
            <person name="Lee T."/>
            <person name="Vaughan M.M."/>
            <person name="Alexander N.J."/>
            <person name="Busman M."/>
            <person name="Gutierrez S."/>
        </authorList>
    </citation>
    <scope>NUCLEOTIDE SEQUENCE [LARGE SCALE GENOMIC DNA]</scope>
    <source>
        <strain evidence="5 6">NRRL 20695</strain>
    </source>
</reference>
<protein>
    <recommendedName>
        <fullName evidence="4">Tyrosinase copper-binding domain-containing protein</fullName>
    </recommendedName>
</protein>
<feature type="domain" description="Tyrosinase copper-binding" evidence="4">
    <location>
        <begin position="74"/>
        <end position="296"/>
    </location>
</feature>
<dbReference type="AlphaFoldDB" id="A0A395T2J9"/>
<dbReference type="PANTHER" id="PTHR11474">
    <property type="entry name" value="TYROSINASE FAMILY MEMBER"/>
    <property type="match status" value="1"/>
</dbReference>
<evidence type="ECO:0000256" key="1">
    <source>
        <dbReference type="ARBA" id="ARBA00022723"/>
    </source>
</evidence>
<evidence type="ECO:0000259" key="4">
    <source>
        <dbReference type="Pfam" id="PF00264"/>
    </source>
</evidence>
<dbReference type="GO" id="GO:0016491">
    <property type="term" value="F:oxidoreductase activity"/>
    <property type="evidence" value="ECO:0007669"/>
    <property type="project" value="InterPro"/>
</dbReference>
<dbReference type="PANTHER" id="PTHR11474:SF126">
    <property type="entry name" value="TYROSINASE-LIKE PROTEIN TYR-1-RELATED"/>
    <property type="match status" value="1"/>
</dbReference>
<feature type="signal peptide" evidence="3">
    <location>
        <begin position="1"/>
        <end position="18"/>
    </location>
</feature>
<name>A0A395T2J9_9HYPO</name>
<comment type="caution">
    <text evidence="5">The sequence shown here is derived from an EMBL/GenBank/DDBJ whole genome shotgun (WGS) entry which is preliminary data.</text>
</comment>
<evidence type="ECO:0000313" key="5">
    <source>
        <dbReference type="EMBL" id="RGP78696.1"/>
    </source>
</evidence>
<dbReference type="InterPro" id="IPR050316">
    <property type="entry name" value="Tyrosinase/Hemocyanin"/>
</dbReference>
<feature type="chain" id="PRO_5017241396" description="Tyrosinase copper-binding domain-containing protein" evidence="3">
    <location>
        <begin position="19"/>
        <end position="351"/>
    </location>
</feature>
<keyword evidence="6" id="KW-1185">Reference proteome</keyword>
<evidence type="ECO:0000256" key="2">
    <source>
        <dbReference type="ARBA" id="ARBA00023008"/>
    </source>
</evidence>
<keyword evidence="3" id="KW-0732">Signal</keyword>
<dbReference type="GO" id="GO:0046872">
    <property type="term" value="F:metal ion binding"/>
    <property type="evidence" value="ECO:0007669"/>
    <property type="project" value="UniProtKB-KW"/>
</dbReference>
<keyword evidence="1" id="KW-0479">Metal-binding</keyword>
<keyword evidence="2" id="KW-0186">Copper</keyword>
<dbReference type="STRING" id="694270.A0A395T2J9"/>
<accession>A0A395T2J9</accession>
<dbReference type="InterPro" id="IPR002227">
    <property type="entry name" value="Tyrosinase_Cu-bd"/>
</dbReference>
<dbReference type="Proteomes" id="UP000266234">
    <property type="component" value="Unassembled WGS sequence"/>
</dbReference>
<evidence type="ECO:0000313" key="6">
    <source>
        <dbReference type="Proteomes" id="UP000266234"/>
    </source>
</evidence>